<evidence type="ECO:0000313" key="3">
    <source>
        <dbReference type="Proteomes" id="UP001222325"/>
    </source>
</evidence>
<evidence type="ECO:0000313" key="2">
    <source>
        <dbReference type="EMBL" id="KAJ7103614.1"/>
    </source>
</evidence>
<name>A0AAD6UMI3_9AGAR</name>
<accession>A0AAD6UMI3</accession>
<dbReference type="EMBL" id="JARJCN010000002">
    <property type="protein sequence ID" value="KAJ7103614.1"/>
    <property type="molecule type" value="Genomic_DNA"/>
</dbReference>
<sequence>MHQAGWLRLRPFASPKFTRHGDTCLRFLLAHLVRDNSSFHQNAITKVRRPAAPRRAVFRWVPTELQANRKSRPSNSSQNNAPIGLTVQRATSQNSLYRNLLLLASSRSSFPVLLDYHELHADFRSLKSYNFLISLAIRHVAYGTVQSLLNGMGQDQIPGNFETLKLKTRWFVRSGLWEHAWLHVTASYPTSIPLPLWLEFFHGTKAGALHKPITVTMPVNSPLTRFQILMQNLPTFRPTDARSSVRAIRIVVHAMLSLDQPQSALALATRYFHSLPRRMDEKWAGECVDIIDSLVAFEANKKGLLDFYRTRRLLNSMLALHPSFRPTPKTLYLLLGTLRQAKECGTESWHTLGKFKARWGPEIENRRIRRRVASYAVIERRLDIADKVFEAERRSRQTDATTGPPSQLVPRPFRELFPRHGHEQRLWVLLKARALKVRSLLNAQKG</sequence>
<proteinExistence type="predicted"/>
<protein>
    <submittedName>
        <fullName evidence="2">Uncharacterized protein</fullName>
    </submittedName>
</protein>
<organism evidence="2 3">
    <name type="scientific">Mycena belliarum</name>
    <dbReference type="NCBI Taxonomy" id="1033014"/>
    <lineage>
        <taxon>Eukaryota</taxon>
        <taxon>Fungi</taxon>
        <taxon>Dikarya</taxon>
        <taxon>Basidiomycota</taxon>
        <taxon>Agaricomycotina</taxon>
        <taxon>Agaricomycetes</taxon>
        <taxon>Agaricomycetidae</taxon>
        <taxon>Agaricales</taxon>
        <taxon>Marasmiineae</taxon>
        <taxon>Mycenaceae</taxon>
        <taxon>Mycena</taxon>
    </lineage>
</organism>
<dbReference type="AlphaFoldDB" id="A0AAD6UMI3"/>
<comment type="caution">
    <text evidence="2">The sequence shown here is derived from an EMBL/GenBank/DDBJ whole genome shotgun (WGS) entry which is preliminary data.</text>
</comment>
<reference evidence="2" key="1">
    <citation type="submission" date="2023-03" db="EMBL/GenBank/DDBJ databases">
        <title>Massive genome expansion in bonnet fungi (Mycena s.s.) driven by repeated elements and novel gene families across ecological guilds.</title>
        <authorList>
            <consortium name="Lawrence Berkeley National Laboratory"/>
            <person name="Harder C.B."/>
            <person name="Miyauchi S."/>
            <person name="Viragh M."/>
            <person name="Kuo A."/>
            <person name="Thoen E."/>
            <person name="Andreopoulos B."/>
            <person name="Lu D."/>
            <person name="Skrede I."/>
            <person name="Drula E."/>
            <person name="Henrissat B."/>
            <person name="Morin E."/>
            <person name="Kohler A."/>
            <person name="Barry K."/>
            <person name="LaButti K."/>
            <person name="Morin E."/>
            <person name="Salamov A."/>
            <person name="Lipzen A."/>
            <person name="Mereny Z."/>
            <person name="Hegedus B."/>
            <person name="Baldrian P."/>
            <person name="Stursova M."/>
            <person name="Weitz H."/>
            <person name="Taylor A."/>
            <person name="Grigoriev I.V."/>
            <person name="Nagy L.G."/>
            <person name="Martin F."/>
            <person name="Kauserud H."/>
        </authorList>
    </citation>
    <scope>NUCLEOTIDE SEQUENCE</scope>
    <source>
        <strain evidence="2">CBHHK173m</strain>
    </source>
</reference>
<gene>
    <name evidence="2" type="ORF">B0H15DRAFT_224936</name>
</gene>
<keyword evidence="3" id="KW-1185">Reference proteome</keyword>
<evidence type="ECO:0000256" key="1">
    <source>
        <dbReference type="SAM" id="MobiDB-lite"/>
    </source>
</evidence>
<feature type="region of interest" description="Disordered" evidence="1">
    <location>
        <begin position="393"/>
        <end position="412"/>
    </location>
</feature>
<dbReference type="Proteomes" id="UP001222325">
    <property type="component" value="Unassembled WGS sequence"/>
</dbReference>